<accession>A0A9Q9AGR2</accession>
<sequence>MSADNSDDSGHVIRVSDQIRVPGGHGALSIQEPFAITQYAREMTLARGRILYEVVDHRAILGYVLPSDIISEATLYGRRGGDVHQAWATLSYHERGAHYHAHRKILDQFPSINPIASRIIAERLITHGTYVINANIEKAVVDHAGHMWTSYRFRIEQGHSKESAIKAIKPRLREVLNKWLGPDVNYERVIDLWRKWDLLDAPPPVKDFWGNELVYKEMDSRQKRSSGELETYYTAGAATWYGGKETALNRKAYPRGFS</sequence>
<dbReference type="AlphaFoldDB" id="A0A9Q9AGR2"/>
<reference evidence="1" key="1">
    <citation type="submission" date="2022-06" db="EMBL/GenBank/DDBJ databases">
        <title>Complete genome sequences of two strains of the flax pathogen Septoria linicola.</title>
        <authorList>
            <person name="Lapalu N."/>
            <person name="Simon A."/>
            <person name="Demenou B."/>
            <person name="Paumier D."/>
            <person name="Guillot M.-P."/>
            <person name="Gout L."/>
            <person name="Valade R."/>
        </authorList>
    </citation>
    <scope>NUCLEOTIDE SEQUENCE</scope>
    <source>
        <strain evidence="1">SE15195</strain>
    </source>
</reference>
<protein>
    <submittedName>
        <fullName evidence="1">Uncharacterized protein</fullName>
    </submittedName>
</protein>
<dbReference type="Proteomes" id="UP001056384">
    <property type="component" value="Chromosome 2"/>
</dbReference>
<gene>
    <name evidence="1" type="ORF">Slin15195_G024330</name>
</gene>
<name>A0A9Q9AGR2_9PEZI</name>
<dbReference type="OrthoDB" id="3942661at2759"/>
<organism evidence="1 2">
    <name type="scientific">Septoria linicola</name>
    <dbReference type="NCBI Taxonomy" id="215465"/>
    <lineage>
        <taxon>Eukaryota</taxon>
        <taxon>Fungi</taxon>
        <taxon>Dikarya</taxon>
        <taxon>Ascomycota</taxon>
        <taxon>Pezizomycotina</taxon>
        <taxon>Dothideomycetes</taxon>
        <taxon>Dothideomycetidae</taxon>
        <taxon>Mycosphaerellales</taxon>
        <taxon>Mycosphaerellaceae</taxon>
        <taxon>Septoria</taxon>
    </lineage>
</organism>
<dbReference type="EMBL" id="CP099419">
    <property type="protein sequence ID" value="USW49114.1"/>
    <property type="molecule type" value="Genomic_DNA"/>
</dbReference>
<proteinExistence type="predicted"/>
<keyword evidence="2" id="KW-1185">Reference proteome</keyword>
<evidence type="ECO:0000313" key="2">
    <source>
        <dbReference type="Proteomes" id="UP001056384"/>
    </source>
</evidence>
<evidence type="ECO:0000313" key="1">
    <source>
        <dbReference type="EMBL" id="USW49114.1"/>
    </source>
</evidence>